<feature type="binding site" evidence="11">
    <location>
        <position position="387"/>
    </location>
    <ligand>
        <name>a divalent metal cation</name>
        <dbReference type="ChEBI" id="CHEBI:60240"/>
        <label>1</label>
    </ligand>
</feature>
<sequence length="421" mass="46016">MSCVQRALGIRLLFRCFWEESKLSLGNCNFTSNASATSDTELAGRNFVIPPSLHSRFWQRTSSSVCQMARSNSTLSKGMDLKEVLRILYRFAPCSLAEDWDNVGLLVEPTPPHQVTTMFLTNDLTEEVLTEAIDKRSDLILAYHPPIFVPLKRLTMANAKERIIVRAIENRVGIYSPHTCYDALEGGVNDWLAEGLGTCSVEPLTTSRKPLANGWTHKIEYLETDSSAMSLPPDWSGSISPVTKIQTTTGIQCVVTCSEQGLVSIMKSMEDQPDIKKTFQVTKLEKLPIPGTGTGRMCKLQNPVPMATLVQRVKEHLGLQHVQLALGSQKSQDSEVKTVAICAGSGASALRRVPADVYLTGEMSHHDILAAVARGTSVILCNHSNTERGYLHVLGAKLTDLLKGAVNVVVSSVDADPLNVV</sequence>
<dbReference type="OrthoDB" id="3345469at2759"/>
<feature type="domain" description="Rhodanese" evidence="12">
    <location>
        <begin position="184"/>
        <end position="200"/>
    </location>
</feature>
<dbReference type="InterPro" id="IPR017222">
    <property type="entry name" value="DUF34/NIF3_animal"/>
</dbReference>
<dbReference type="CTD" id="60491"/>
<keyword evidence="5" id="KW-0963">Cytoplasm</keyword>
<evidence type="ECO:0000256" key="3">
    <source>
        <dbReference type="ARBA" id="ARBA00006964"/>
    </source>
</evidence>
<organism evidence="13 14">
    <name type="scientific">Acanthaster planci</name>
    <name type="common">Crown-of-thorns starfish</name>
    <dbReference type="NCBI Taxonomy" id="133434"/>
    <lineage>
        <taxon>Eukaryota</taxon>
        <taxon>Metazoa</taxon>
        <taxon>Echinodermata</taxon>
        <taxon>Eleutherozoa</taxon>
        <taxon>Asterozoa</taxon>
        <taxon>Asteroidea</taxon>
        <taxon>Valvatacea</taxon>
        <taxon>Valvatida</taxon>
        <taxon>Acanthasteridae</taxon>
        <taxon>Acanthaster</taxon>
    </lineage>
</organism>
<comment type="subcellular location">
    <subcellularLocation>
        <location evidence="2">Cytoplasm</location>
    </subcellularLocation>
    <subcellularLocation>
        <location evidence="1">Nucleus</location>
    </subcellularLocation>
</comment>
<dbReference type="GO" id="GO:0006355">
    <property type="term" value="P:regulation of DNA-templated transcription"/>
    <property type="evidence" value="ECO:0007669"/>
    <property type="project" value="UniProtKB-ARBA"/>
</dbReference>
<evidence type="ECO:0000256" key="4">
    <source>
        <dbReference type="ARBA" id="ARBA00019069"/>
    </source>
</evidence>
<dbReference type="FunFam" id="3.40.1390.30:FF:000001">
    <property type="entry name" value="GTP cyclohydrolase 1 type 2"/>
    <property type="match status" value="1"/>
</dbReference>
<dbReference type="NCBIfam" id="TIGR00486">
    <property type="entry name" value="YbgI_SA1388"/>
    <property type="match status" value="1"/>
</dbReference>
<accession>A0A8B7ZK94</accession>
<protein>
    <recommendedName>
        <fullName evidence="4">NIF3-like protein 1</fullName>
    </recommendedName>
</protein>
<keyword evidence="11" id="KW-0479">Metal-binding</keyword>
<evidence type="ECO:0000256" key="10">
    <source>
        <dbReference type="ARBA" id="ARBA00062046"/>
    </source>
</evidence>
<keyword evidence="6" id="KW-0597">Phosphoprotein</keyword>
<reference evidence="14" key="1">
    <citation type="submission" date="2025-08" db="UniProtKB">
        <authorList>
            <consortium name="RefSeq"/>
        </authorList>
    </citation>
    <scope>IDENTIFICATION</scope>
</reference>
<feature type="binding site" evidence="11">
    <location>
        <position position="383"/>
    </location>
    <ligand>
        <name>a divalent metal cation</name>
        <dbReference type="ChEBI" id="CHEBI:60240"/>
        <label>1</label>
    </ligand>
</feature>
<dbReference type="RefSeq" id="XP_022103731.1">
    <property type="nucleotide sequence ID" value="XM_022248039.1"/>
</dbReference>
<dbReference type="OMA" id="KYHEFFD"/>
<evidence type="ECO:0000256" key="9">
    <source>
        <dbReference type="ARBA" id="ARBA00059551"/>
    </source>
</evidence>
<dbReference type="SUPFAM" id="SSF102705">
    <property type="entry name" value="NIF3 (NGG1p interacting factor 3)-like"/>
    <property type="match status" value="1"/>
</dbReference>
<dbReference type="GO" id="GO:0046872">
    <property type="term" value="F:metal ion binding"/>
    <property type="evidence" value="ECO:0007669"/>
    <property type="project" value="UniProtKB-KW"/>
</dbReference>
<keyword evidence="8" id="KW-0539">Nucleus</keyword>
<evidence type="ECO:0000256" key="2">
    <source>
        <dbReference type="ARBA" id="ARBA00004496"/>
    </source>
</evidence>
<dbReference type="Pfam" id="PF01784">
    <property type="entry name" value="DUF34_NIF3"/>
    <property type="match status" value="1"/>
</dbReference>
<dbReference type="KEGG" id="aplc:110986283"/>
<dbReference type="GO" id="GO:0005739">
    <property type="term" value="C:mitochondrion"/>
    <property type="evidence" value="ECO:0007669"/>
    <property type="project" value="TreeGrafter"/>
</dbReference>
<dbReference type="PROSITE" id="PS50206">
    <property type="entry name" value="RHODANESE_3"/>
    <property type="match status" value="1"/>
</dbReference>
<evidence type="ECO:0000313" key="13">
    <source>
        <dbReference type="Proteomes" id="UP000694845"/>
    </source>
</evidence>
<keyword evidence="13" id="KW-1185">Reference proteome</keyword>
<dbReference type="InterPro" id="IPR036069">
    <property type="entry name" value="DUF34/NIF3_sf"/>
</dbReference>
<keyword evidence="7" id="KW-0007">Acetylation</keyword>
<comment type="similarity">
    <text evidence="3">Belongs to the GTP cyclohydrolase I type 2/NIF3 family.</text>
</comment>
<dbReference type="Gene3D" id="3.40.1390.30">
    <property type="entry name" value="NIF3 (NGG1p interacting factor 3)-like"/>
    <property type="match status" value="2"/>
</dbReference>
<evidence type="ECO:0000256" key="6">
    <source>
        <dbReference type="ARBA" id="ARBA00022553"/>
    </source>
</evidence>
<gene>
    <name evidence="14" type="primary">LOC110986283</name>
</gene>
<name>A0A8B7ZK94_ACAPL</name>
<dbReference type="AlphaFoldDB" id="A0A8B7ZK94"/>
<evidence type="ECO:0000256" key="11">
    <source>
        <dbReference type="PIRSR" id="PIRSR602678-1"/>
    </source>
</evidence>
<dbReference type="PIRSF" id="PIRSF037490">
    <property type="entry name" value="UCP037490_NIF3_euk"/>
    <property type="match status" value="1"/>
</dbReference>
<feature type="binding site" evidence="11">
    <location>
        <position position="144"/>
    </location>
    <ligand>
        <name>a divalent metal cation</name>
        <dbReference type="ChEBI" id="CHEBI:60240"/>
        <label>1</label>
    </ligand>
</feature>
<evidence type="ECO:0000256" key="1">
    <source>
        <dbReference type="ARBA" id="ARBA00004123"/>
    </source>
</evidence>
<evidence type="ECO:0000313" key="14">
    <source>
        <dbReference type="RefSeq" id="XP_022103731.1"/>
    </source>
</evidence>
<dbReference type="PANTHER" id="PTHR13799:SF13">
    <property type="entry name" value="NIF3-LIKE PROTEIN 1"/>
    <property type="match status" value="1"/>
</dbReference>
<comment type="subunit">
    <text evidence="10">Homodimer. Interacts with COPS2. Interacts with THOC7.</text>
</comment>
<evidence type="ECO:0000259" key="12">
    <source>
        <dbReference type="PROSITE" id="PS50206"/>
    </source>
</evidence>
<dbReference type="GO" id="GO:0005634">
    <property type="term" value="C:nucleus"/>
    <property type="evidence" value="ECO:0007669"/>
    <property type="project" value="UniProtKB-SubCell"/>
</dbReference>
<dbReference type="PANTHER" id="PTHR13799">
    <property type="entry name" value="NGG1 INTERACTING FACTOR 3"/>
    <property type="match status" value="1"/>
</dbReference>
<dbReference type="Proteomes" id="UP000694845">
    <property type="component" value="Unplaced"/>
</dbReference>
<comment type="function">
    <text evidence="9">May function as a transcriptional corepressor through its interaction with COPS2, negatively regulating the expression of genes involved in neuronal differentiation.</text>
</comment>
<proteinExistence type="inferred from homology"/>
<evidence type="ECO:0000256" key="7">
    <source>
        <dbReference type="ARBA" id="ARBA00022990"/>
    </source>
</evidence>
<dbReference type="InterPro" id="IPR001763">
    <property type="entry name" value="Rhodanese-like_dom"/>
</dbReference>
<dbReference type="FunFam" id="3.40.1390.30:FF:000004">
    <property type="entry name" value="NIF3-like protein 1"/>
    <property type="match status" value="1"/>
</dbReference>
<dbReference type="GeneID" id="110986283"/>
<evidence type="ECO:0000256" key="8">
    <source>
        <dbReference type="ARBA" id="ARBA00023242"/>
    </source>
</evidence>
<dbReference type="InterPro" id="IPR002678">
    <property type="entry name" value="DUF34/NIF3"/>
</dbReference>
<evidence type="ECO:0000256" key="5">
    <source>
        <dbReference type="ARBA" id="ARBA00022490"/>
    </source>
</evidence>
<feature type="binding site" evidence="11">
    <location>
        <position position="182"/>
    </location>
    <ligand>
        <name>a divalent metal cation</name>
        <dbReference type="ChEBI" id="CHEBI:60240"/>
        <label>1</label>
    </ligand>
</feature>